<name>A0A2Z2NPY6_9GAMM</name>
<protein>
    <recommendedName>
        <fullName evidence="1">Integrase catalytic domain-containing protein</fullName>
    </recommendedName>
</protein>
<dbReference type="Pfam" id="PF13683">
    <property type="entry name" value="rve_3"/>
    <property type="match status" value="1"/>
</dbReference>
<dbReference type="EMBL" id="CP018632">
    <property type="protein sequence ID" value="ASJ73492.1"/>
    <property type="molecule type" value="Genomic_DNA"/>
</dbReference>
<dbReference type="GO" id="GO:0015074">
    <property type="term" value="P:DNA integration"/>
    <property type="evidence" value="ECO:0007669"/>
    <property type="project" value="InterPro"/>
</dbReference>
<dbReference type="KEGG" id="gai:IMCC3135_17050"/>
<dbReference type="InterPro" id="IPR012337">
    <property type="entry name" value="RNaseH-like_sf"/>
</dbReference>
<dbReference type="PROSITE" id="PS50994">
    <property type="entry name" value="INTEGRASE"/>
    <property type="match status" value="1"/>
</dbReference>
<dbReference type="Proteomes" id="UP000250079">
    <property type="component" value="Chromosome"/>
</dbReference>
<reference evidence="2 3" key="1">
    <citation type="submission" date="2016-12" db="EMBL/GenBank/DDBJ databases">
        <authorList>
            <person name="Song W.-J."/>
            <person name="Kurnit D.M."/>
        </authorList>
    </citation>
    <scope>NUCLEOTIDE SEQUENCE [LARGE SCALE GENOMIC DNA]</scope>
    <source>
        <strain evidence="2 3">IMCC3135</strain>
    </source>
</reference>
<proteinExistence type="predicted"/>
<sequence>MKDLFLLLAHLLTTIAKLLGPGGARAIVADSLLTKQQLLIINRTRRRSPKLTALDRFLMGFCSLFLLHRHILRAAVIVRPSTLLKFHQLLKQRKYRLLYSSCGTCKPGPKGPSKELINAIIDIKRRNPTFGCPRIAQQINLAFGTNIDKDVVRRVLAAHYPRDSGGDGPSWLTFLGHTKDSLWSVDLFQCESILLKSHWVLVVMDQFTRRIIGFGIQAGAVDGISLCCMFNKVISGKGIPQRLSSDNDPLFRHHQWQANLRILDIEEIKSVPYSPTSHPFIERLIGTIRREYLDQLFFWNMQDLERKLADFAQYYNQNRAHQSLNGKTPESVSSEVQSRCALLDHYSWHSHCNGLFQTPIAA</sequence>
<accession>A0A2Z2NPY6</accession>
<dbReference type="InterPro" id="IPR001584">
    <property type="entry name" value="Integrase_cat-core"/>
</dbReference>
<keyword evidence="3" id="KW-1185">Reference proteome</keyword>
<dbReference type="SUPFAM" id="SSF53098">
    <property type="entry name" value="Ribonuclease H-like"/>
    <property type="match status" value="1"/>
</dbReference>
<gene>
    <name evidence="2" type="ORF">IMCC3135_17050</name>
</gene>
<dbReference type="PANTHER" id="PTHR47515:SF2">
    <property type="entry name" value="INTEGRASE CORE DOMAIN PROTEIN"/>
    <property type="match status" value="1"/>
</dbReference>
<dbReference type="RefSeq" id="WP_088918671.1">
    <property type="nucleotide sequence ID" value="NZ_CP018632.1"/>
</dbReference>
<dbReference type="OrthoDB" id="5756824at2"/>
<evidence type="ECO:0000259" key="1">
    <source>
        <dbReference type="PROSITE" id="PS50994"/>
    </source>
</evidence>
<dbReference type="InterPro" id="IPR036397">
    <property type="entry name" value="RNaseH_sf"/>
</dbReference>
<evidence type="ECO:0000313" key="3">
    <source>
        <dbReference type="Proteomes" id="UP000250079"/>
    </source>
</evidence>
<dbReference type="Gene3D" id="3.30.420.10">
    <property type="entry name" value="Ribonuclease H-like superfamily/Ribonuclease H"/>
    <property type="match status" value="1"/>
</dbReference>
<dbReference type="GO" id="GO:0003676">
    <property type="term" value="F:nucleic acid binding"/>
    <property type="evidence" value="ECO:0007669"/>
    <property type="project" value="InterPro"/>
</dbReference>
<evidence type="ECO:0000313" key="2">
    <source>
        <dbReference type="EMBL" id="ASJ73492.1"/>
    </source>
</evidence>
<dbReference type="PANTHER" id="PTHR47515">
    <property type="entry name" value="LOW CALCIUM RESPONSE LOCUS PROTEIN T"/>
    <property type="match status" value="1"/>
</dbReference>
<dbReference type="AlphaFoldDB" id="A0A2Z2NPY6"/>
<organism evidence="2 3">
    <name type="scientific">Granulosicoccus antarcticus IMCC3135</name>
    <dbReference type="NCBI Taxonomy" id="1192854"/>
    <lineage>
        <taxon>Bacteria</taxon>
        <taxon>Pseudomonadati</taxon>
        <taxon>Pseudomonadota</taxon>
        <taxon>Gammaproteobacteria</taxon>
        <taxon>Chromatiales</taxon>
        <taxon>Granulosicoccaceae</taxon>
        <taxon>Granulosicoccus</taxon>
    </lineage>
</organism>
<feature type="domain" description="Integrase catalytic" evidence="1">
    <location>
        <begin position="175"/>
        <end position="337"/>
    </location>
</feature>